<accession>A0AAU9MYK8</accession>
<name>A0AAU9MYK8_9ASTR</name>
<proteinExistence type="predicted"/>
<protein>
    <submittedName>
        <fullName evidence="1">Uncharacterized protein</fullName>
    </submittedName>
</protein>
<sequence length="66" mass="7107">MSNTSVNFIYVCSPKILNQNPSNSVTASNLSSFAGDIRNKDAGDLGVIAVRFESKSLWIGWHFGSG</sequence>
<organism evidence="1 2">
    <name type="scientific">Lactuca virosa</name>
    <dbReference type="NCBI Taxonomy" id="75947"/>
    <lineage>
        <taxon>Eukaryota</taxon>
        <taxon>Viridiplantae</taxon>
        <taxon>Streptophyta</taxon>
        <taxon>Embryophyta</taxon>
        <taxon>Tracheophyta</taxon>
        <taxon>Spermatophyta</taxon>
        <taxon>Magnoliopsida</taxon>
        <taxon>eudicotyledons</taxon>
        <taxon>Gunneridae</taxon>
        <taxon>Pentapetalae</taxon>
        <taxon>asterids</taxon>
        <taxon>campanulids</taxon>
        <taxon>Asterales</taxon>
        <taxon>Asteraceae</taxon>
        <taxon>Cichorioideae</taxon>
        <taxon>Cichorieae</taxon>
        <taxon>Lactucinae</taxon>
        <taxon>Lactuca</taxon>
    </lineage>
</organism>
<evidence type="ECO:0000313" key="1">
    <source>
        <dbReference type="EMBL" id="CAH1430877.1"/>
    </source>
</evidence>
<gene>
    <name evidence="1" type="ORF">LVIROSA_LOCUS17621</name>
</gene>
<comment type="caution">
    <text evidence="1">The sequence shown here is derived from an EMBL/GenBank/DDBJ whole genome shotgun (WGS) entry which is preliminary data.</text>
</comment>
<evidence type="ECO:0000313" key="2">
    <source>
        <dbReference type="Proteomes" id="UP001157418"/>
    </source>
</evidence>
<dbReference type="AlphaFoldDB" id="A0AAU9MYK8"/>
<reference evidence="1 2" key="1">
    <citation type="submission" date="2022-01" db="EMBL/GenBank/DDBJ databases">
        <authorList>
            <person name="Xiong W."/>
            <person name="Schranz E."/>
        </authorList>
    </citation>
    <scope>NUCLEOTIDE SEQUENCE [LARGE SCALE GENOMIC DNA]</scope>
</reference>
<keyword evidence="2" id="KW-1185">Reference proteome</keyword>
<dbReference type="EMBL" id="CAKMRJ010003334">
    <property type="protein sequence ID" value="CAH1430877.1"/>
    <property type="molecule type" value="Genomic_DNA"/>
</dbReference>
<dbReference type="Proteomes" id="UP001157418">
    <property type="component" value="Unassembled WGS sequence"/>
</dbReference>